<keyword evidence="1" id="KW-1133">Transmembrane helix</keyword>
<keyword evidence="1" id="KW-0472">Membrane</keyword>
<dbReference type="EMBL" id="JAHSPG010000015">
    <property type="protein sequence ID" value="MBV4359226.1"/>
    <property type="molecule type" value="Genomic_DNA"/>
</dbReference>
<protein>
    <submittedName>
        <fullName evidence="2">Uncharacterized protein</fullName>
    </submittedName>
</protein>
<evidence type="ECO:0000313" key="2">
    <source>
        <dbReference type="EMBL" id="MBV4359226.1"/>
    </source>
</evidence>
<keyword evidence="3" id="KW-1185">Reference proteome</keyword>
<comment type="caution">
    <text evidence="2">The sequence shown here is derived from an EMBL/GenBank/DDBJ whole genome shotgun (WGS) entry which is preliminary data.</text>
</comment>
<evidence type="ECO:0000256" key="1">
    <source>
        <dbReference type="SAM" id="Phobius"/>
    </source>
</evidence>
<gene>
    <name evidence="2" type="ORF">KTO63_18810</name>
</gene>
<dbReference type="RefSeq" id="WP_217793220.1">
    <property type="nucleotide sequence ID" value="NZ_JAHSPG010000015.1"/>
</dbReference>
<organism evidence="2 3">
    <name type="scientific">Pinibacter aurantiacus</name>
    <dbReference type="NCBI Taxonomy" id="2851599"/>
    <lineage>
        <taxon>Bacteria</taxon>
        <taxon>Pseudomonadati</taxon>
        <taxon>Bacteroidota</taxon>
        <taxon>Chitinophagia</taxon>
        <taxon>Chitinophagales</taxon>
        <taxon>Chitinophagaceae</taxon>
        <taxon>Pinibacter</taxon>
    </lineage>
</organism>
<keyword evidence="1" id="KW-0812">Transmembrane</keyword>
<feature type="transmembrane region" description="Helical" evidence="1">
    <location>
        <begin position="5"/>
        <end position="25"/>
    </location>
</feature>
<dbReference type="AlphaFoldDB" id="A0A9E2SA32"/>
<dbReference type="Proteomes" id="UP000812270">
    <property type="component" value="Unassembled WGS sequence"/>
</dbReference>
<reference evidence="2" key="1">
    <citation type="submission" date="2021-06" db="EMBL/GenBank/DDBJ databases">
        <authorList>
            <person name="Huq M.A."/>
        </authorList>
    </citation>
    <scope>NUCLEOTIDE SEQUENCE</scope>
    <source>
        <strain evidence="2">MAH-26</strain>
    </source>
</reference>
<proteinExistence type="predicted"/>
<feature type="transmembrane region" description="Helical" evidence="1">
    <location>
        <begin position="31"/>
        <end position="50"/>
    </location>
</feature>
<evidence type="ECO:0000313" key="3">
    <source>
        <dbReference type="Proteomes" id="UP000812270"/>
    </source>
</evidence>
<name>A0A9E2SA32_9BACT</name>
<accession>A0A9E2SA32</accession>
<sequence>MQKRFLAYLLFGIGVITVTFFRHYSGEIIPYPFLFWLSGFALFGIGVWLLRNTPSAAEENIQKRLAEAVSDLKENGEKIRIDLTECEVKEHNYIEEREKEKGPNDPLFLAIEQSIYSGNTGTGFDKPSFEQVQVKQTVIVFSRYNSRTGLTDKFVSRVIPKDKVSLSFYLDQQKHTFLYVDKSNPARYYFDLDFLVS</sequence>